<gene>
    <name evidence="2" type="ORF">AF332_14695</name>
</gene>
<evidence type="ECO:0000313" key="2">
    <source>
        <dbReference type="EMBL" id="KON87951.1"/>
    </source>
</evidence>
<dbReference type="AlphaFoldDB" id="A0A0M0GEV9"/>
<dbReference type="InterPro" id="IPR036895">
    <property type="entry name" value="Uracil-DNA_glycosylase-like_sf"/>
</dbReference>
<comment type="caution">
    <text evidence="2">The sequence shown here is derived from an EMBL/GenBank/DDBJ whole genome shotgun (WGS) entry which is preliminary data.</text>
</comment>
<sequence>MDKIIHLHYNFYTNIKNNLEVKDILERKKITVLDGFNKNLELVHRYYQKVYSTEAKRVVLCGINPGKNGAGKTGIPFLDFRAVSHLLSDIGQDDREQSAQFILSIINEIGSESFYRNVYMTNISWFGFTKDGNNLNYYDLPSPLPTIFTNSFIEEMDIVQPKVIVPLSKEVEQTLQQMIKNGRLRYPLAERLPHPYYCSIGKRATKYKQIYVKKITRLINDQCNILI</sequence>
<proteinExistence type="predicted"/>
<name>A0A0M0GEV9_SPOGL</name>
<dbReference type="EMBL" id="LGUF01000007">
    <property type="protein sequence ID" value="KON87951.1"/>
    <property type="molecule type" value="Genomic_DNA"/>
</dbReference>
<protein>
    <recommendedName>
        <fullName evidence="1">Uracil-DNA glycosylase-like domain-containing protein</fullName>
    </recommendedName>
</protein>
<dbReference type="Gene3D" id="3.40.470.10">
    <property type="entry name" value="Uracil-DNA glycosylase-like domain"/>
    <property type="match status" value="1"/>
</dbReference>
<dbReference type="STRING" id="1459.AF332_14695"/>
<dbReference type="PATRIC" id="fig|1459.3.peg.3175"/>
<dbReference type="InterPro" id="IPR005122">
    <property type="entry name" value="Uracil-DNA_glycosylase-like"/>
</dbReference>
<accession>A0A0M0GEV9</accession>
<dbReference type="RefSeq" id="WP_053435306.1">
    <property type="nucleotide sequence ID" value="NZ_LGUF01000007.1"/>
</dbReference>
<evidence type="ECO:0000313" key="3">
    <source>
        <dbReference type="Proteomes" id="UP000037109"/>
    </source>
</evidence>
<organism evidence="2 3">
    <name type="scientific">Sporosarcina globispora</name>
    <name type="common">Bacillus globisporus</name>
    <dbReference type="NCBI Taxonomy" id="1459"/>
    <lineage>
        <taxon>Bacteria</taxon>
        <taxon>Bacillati</taxon>
        <taxon>Bacillota</taxon>
        <taxon>Bacilli</taxon>
        <taxon>Bacillales</taxon>
        <taxon>Caryophanaceae</taxon>
        <taxon>Sporosarcina</taxon>
    </lineage>
</organism>
<reference evidence="3" key="1">
    <citation type="submission" date="2015-07" db="EMBL/GenBank/DDBJ databases">
        <title>Fjat-10036 dsm4.</title>
        <authorList>
            <person name="Liu B."/>
            <person name="Wang J."/>
            <person name="Zhu Y."/>
            <person name="Liu G."/>
            <person name="Chen Q."/>
            <person name="Chen Z."/>
            <person name="Lan J."/>
            <person name="Che J."/>
            <person name="Ge C."/>
            <person name="Shi H."/>
            <person name="Pan Z."/>
            <person name="Liu X."/>
        </authorList>
    </citation>
    <scope>NUCLEOTIDE SEQUENCE [LARGE SCALE GENOMIC DNA]</scope>
    <source>
        <strain evidence="3">DSM 4</strain>
    </source>
</reference>
<feature type="domain" description="Uracil-DNA glycosylase-like" evidence="1">
    <location>
        <begin position="53"/>
        <end position="208"/>
    </location>
</feature>
<dbReference type="Proteomes" id="UP000037109">
    <property type="component" value="Unassembled WGS sequence"/>
</dbReference>
<evidence type="ECO:0000259" key="1">
    <source>
        <dbReference type="Pfam" id="PF03167"/>
    </source>
</evidence>
<keyword evidence="3" id="KW-1185">Reference proteome</keyword>
<dbReference type="Pfam" id="PF03167">
    <property type="entry name" value="UDG"/>
    <property type="match status" value="1"/>
</dbReference>
<dbReference type="SUPFAM" id="SSF52141">
    <property type="entry name" value="Uracil-DNA glycosylase-like"/>
    <property type="match status" value="1"/>
</dbReference>
<dbReference type="OrthoDB" id="7107805at2"/>